<name>A0A423IMY4_9PSED</name>
<comment type="caution">
    <text evidence="1">The sequence shown here is derived from an EMBL/GenBank/DDBJ whole genome shotgun (WGS) entry which is preliminary data.</text>
</comment>
<accession>A0A423IMY4</accession>
<organism evidence="1 2">
    <name type="scientific">Pseudomonas lini</name>
    <dbReference type="NCBI Taxonomy" id="163011"/>
    <lineage>
        <taxon>Bacteria</taxon>
        <taxon>Pseudomonadati</taxon>
        <taxon>Pseudomonadota</taxon>
        <taxon>Gammaproteobacteria</taxon>
        <taxon>Pseudomonadales</taxon>
        <taxon>Pseudomonadaceae</taxon>
        <taxon>Pseudomonas</taxon>
    </lineage>
</organism>
<evidence type="ECO:0000313" key="1">
    <source>
        <dbReference type="EMBL" id="RON26811.1"/>
    </source>
</evidence>
<reference evidence="1 2" key="1">
    <citation type="submission" date="2016-10" db="EMBL/GenBank/DDBJ databases">
        <title>Comparative genome analysis of multiple Pseudomonas spp. focuses on biocontrol and plant growth promoting traits.</title>
        <authorList>
            <person name="Tao X.-Y."/>
            <person name="Taylor C.G."/>
        </authorList>
    </citation>
    <scope>NUCLEOTIDE SEQUENCE [LARGE SCALE GENOMIC DNA]</scope>
    <source>
        <strain evidence="1 2">48C10</strain>
    </source>
</reference>
<dbReference type="Proteomes" id="UP000284168">
    <property type="component" value="Unassembled WGS sequence"/>
</dbReference>
<dbReference type="AlphaFoldDB" id="A0A423IMY4"/>
<evidence type="ECO:0000313" key="2">
    <source>
        <dbReference type="Proteomes" id="UP000284168"/>
    </source>
</evidence>
<dbReference type="EMBL" id="MOBN01000025">
    <property type="protein sequence ID" value="RON26811.1"/>
    <property type="molecule type" value="Genomic_DNA"/>
</dbReference>
<protein>
    <submittedName>
        <fullName evidence="1">Uncharacterized protein</fullName>
    </submittedName>
</protein>
<gene>
    <name evidence="1" type="ORF">BK663_15760</name>
</gene>
<proteinExistence type="predicted"/>
<sequence>MKLKNIFTSKTEYFSIGHEETTGKFYLSIPVSNRLIDYEEYYEIPKACFDRYLKKPDSALEFVEQCRNQQMDHLLMIKPGSDRGTAC</sequence>